<keyword evidence="2" id="KW-0732">Signal</keyword>
<evidence type="ECO:0008006" key="5">
    <source>
        <dbReference type="Google" id="ProtNLM"/>
    </source>
</evidence>
<sequence>MRTATRWITGMTGAVLALLALGTTPASAESTNFDIPSSITSRTQPSHAALEADTRSAADAKCVNKYGFRARGVTAVGWGGGPGHWQVTWRCDSN</sequence>
<proteinExistence type="predicted"/>
<dbReference type="RefSeq" id="WP_091317853.1">
    <property type="nucleotide sequence ID" value="NZ_FNSO01000004.1"/>
</dbReference>
<evidence type="ECO:0000256" key="2">
    <source>
        <dbReference type="SAM" id="SignalP"/>
    </source>
</evidence>
<dbReference type="AlphaFoldDB" id="A0A1H5C0W1"/>
<gene>
    <name evidence="3" type="ORF">SAMN04489727_8548</name>
</gene>
<keyword evidence="4" id="KW-1185">Reference proteome</keyword>
<feature type="signal peptide" evidence="2">
    <location>
        <begin position="1"/>
        <end position="28"/>
    </location>
</feature>
<name>A0A1H5C0W1_9PSEU</name>
<dbReference type="EMBL" id="FNSO01000004">
    <property type="protein sequence ID" value="SED60463.1"/>
    <property type="molecule type" value="Genomic_DNA"/>
</dbReference>
<evidence type="ECO:0000313" key="4">
    <source>
        <dbReference type="Proteomes" id="UP000199622"/>
    </source>
</evidence>
<dbReference type="Proteomes" id="UP000199622">
    <property type="component" value="Unassembled WGS sequence"/>
</dbReference>
<reference evidence="4" key="1">
    <citation type="submission" date="2016-10" db="EMBL/GenBank/DDBJ databases">
        <authorList>
            <person name="Varghese N."/>
            <person name="Submissions S."/>
        </authorList>
    </citation>
    <scope>NUCLEOTIDE SEQUENCE [LARGE SCALE GENOMIC DNA]</scope>
    <source>
        <strain evidence="4">DSM 44544</strain>
    </source>
</reference>
<evidence type="ECO:0000256" key="1">
    <source>
        <dbReference type="SAM" id="MobiDB-lite"/>
    </source>
</evidence>
<feature type="chain" id="PRO_5011782816" description="Secreted protein" evidence="2">
    <location>
        <begin position="29"/>
        <end position="94"/>
    </location>
</feature>
<organism evidence="3 4">
    <name type="scientific">Amycolatopsis tolypomycina</name>
    <dbReference type="NCBI Taxonomy" id="208445"/>
    <lineage>
        <taxon>Bacteria</taxon>
        <taxon>Bacillati</taxon>
        <taxon>Actinomycetota</taxon>
        <taxon>Actinomycetes</taxon>
        <taxon>Pseudonocardiales</taxon>
        <taxon>Pseudonocardiaceae</taxon>
        <taxon>Amycolatopsis</taxon>
    </lineage>
</organism>
<dbReference type="STRING" id="208445.SAMN04489727_8548"/>
<feature type="compositionally biased region" description="Polar residues" evidence="1">
    <location>
        <begin position="31"/>
        <end position="46"/>
    </location>
</feature>
<accession>A0A1H5C0W1</accession>
<evidence type="ECO:0000313" key="3">
    <source>
        <dbReference type="EMBL" id="SED60463.1"/>
    </source>
</evidence>
<feature type="region of interest" description="Disordered" evidence="1">
    <location>
        <begin position="31"/>
        <end position="52"/>
    </location>
</feature>
<protein>
    <recommendedName>
        <fullName evidence="5">Secreted protein</fullName>
    </recommendedName>
</protein>